<dbReference type="Pfam" id="PF12937">
    <property type="entry name" value="F-box-like"/>
    <property type="match status" value="1"/>
</dbReference>
<dbReference type="SMART" id="SM00256">
    <property type="entry name" value="FBOX"/>
    <property type="match status" value="1"/>
</dbReference>
<dbReference type="InterPro" id="IPR036047">
    <property type="entry name" value="F-box-like_dom_sf"/>
</dbReference>
<dbReference type="InterPro" id="IPR001810">
    <property type="entry name" value="F-box_dom"/>
</dbReference>
<evidence type="ECO:0000259" key="1">
    <source>
        <dbReference type="PROSITE" id="PS50181"/>
    </source>
</evidence>
<organism evidence="2 3">
    <name type="scientific">Meripilus lineatus</name>
    <dbReference type="NCBI Taxonomy" id="2056292"/>
    <lineage>
        <taxon>Eukaryota</taxon>
        <taxon>Fungi</taxon>
        <taxon>Dikarya</taxon>
        <taxon>Basidiomycota</taxon>
        <taxon>Agaricomycotina</taxon>
        <taxon>Agaricomycetes</taxon>
        <taxon>Polyporales</taxon>
        <taxon>Meripilaceae</taxon>
        <taxon>Meripilus</taxon>
    </lineage>
</organism>
<name>A0AAD5YA78_9APHY</name>
<keyword evidence="3" id="KW-1185">Reference proteome</keyword>
<dbReference type="SUPFAM" id="SSF81383">
    <property type="entry name" value="F-box domain"/>
    <property type="match status" value="1"/>
</dbReference>
<accession>A0AAD5YA78</accession>
<protein>
    <recommendedName>
        <fullName evidence="1">F-box domain-containing protein</fullName>
    </recommendedName>
</protein>
<proteinExistence type="predicted"/>
<evidence type="ECO:0000313" key="3">
    <source>
        <dbReference type="Proteomes" id="UP001212997"/>
    </source>
</evidence>
<reference evidence="2" key="1">
    <citation type="submission" date="2022-07" db="EMBL/GenBank/DDBJ databases">
        <title>Genome Sequence of Physisporinus lineatus.</title>
        <authorList>
            <person name="Buettner E."/>
        </authorList>
    </citation>
    <scope>NUCLEOTIDE SEQUENCE</scope>
    <source>
        <strain evidence="2">VT162</strain>
    </source>
</reference>
<dbReference type="AlphaFoldDB" id="A0AAD5YA78"/>
<gene>
    <name evidence="2" type="ORF">NLI96_g9432</name>
</gene>
<dbReference type="Proteomes" id="UP001212997">
    <property type="component" value="Unassembled WGS sequence"/>
</dbReference>
<comment type="caution">
    <text evidence="2">The sequence shown here is derived from an EMBL/GenBank/DDBJ whole genome shotgun (WGS) entry which is preliminary data.</text>
</comment>
<feature type="domain" description="F-box" evidence="1">
    <location>
        <begin position="1"/>
        <end position="43"/>
    </location>
</feature>
<dbReference type="Gene3D" id="1.20.1280.50">
    <property type="match status" value="1"/>
</dbReference>
<sequence length="410" mass="46505">MKLPNELIDHIFSFLSSKPSLASCSLVCPMWTDAAHRYLFRKLVYVRGKWDIPDVPALLRFLEDTPSVAKHVRILDLEGGCDQMMSYWADVEPDVFASLLEALPNVEHVIMDVVIFSGCSSDDEDEDNGEDKDRNMDTKLMTFGGSGRHLKSLKIGRTSIEGGNPFYTLSRLLQPIESLHTLQVSGLSYLPDQRSVVSLREYCSGLVLPSHLGIQKFVWKFESTVAIVFLETLRQASPCTLRHFDFSYFTHSDWENMTWVVQDFLNDVGAGLETLSIALTGAHDLSSCKSLQTVTFYHDTAARASDNLPLCFNTMLNTLSTAPHIPFKLSIRFGYFYLGKIAQHARVLSELDWKKLVEIVRLHPCKEKKVTVIFWGSRTFSYFDDVEQIARKKLAGLDAKGWLEVVRRFS</sequence>
<dbReference type="PROSITE" id="PS50181">
    <property type="entry name" value="FBOX"/>
    <property type="match status" value="1"/>
</dbReference>
<dbReference type="EMBL" id="JANAWD010000475">
    <property type="protein sequence ID" value="KAJ3478903.1"/>
    <property type="molecule type" value="Genomic_DNA"/>
</dbReference>
<evidence type="ECO:0000313" key="2">
    <source>
        <dbReference type="EMBL" id="KAJ3478903.1"/>
    </source>
</evidence>